<evidence type="ECO:0000256" key="2">
    <source>
        <dbReference type="SAM" id="SignalP"/>
    </source>
</evidence>
<dbReference type="AlphaFoldDB" id="A0A485LE35"/>
<feature type="transmembrane region" description="Helical" evidence="1">
    <location>
        <begin position="312"/>
        <end position="334"/>
    </location>
</feature>
<name>A0A485LE35_9STRA</name>
<dbReference type="GO" id="GO:0005524">
    <property type="term" value="F:ATP binding"/>
    <property type="evidence" value="ECO:0007669"/>
    <property type="project" value="InterPro"/>
</dbReference>
<dbReference type="PANTHER" id="PTHR44329">
    <property type="entry name" value="SERINE/THREONINE-PROTEIN KINASE TNNI3K-RELATED"/>
    <property type="match status" value="1"/>
</dbReference>
<dbReference type="EMBL" id="VJMH01006731">
    <property type="protein sequence ID" value="KAF0688364.1"/>
    <property type="molecule type" value="Genomic_DNA"/>
</dbReference>
<dbReference type="PANTHER" id="PTHR44329:SF214">
    <property type="entry name" value="PROTEIN KINASE DOMAIN-CONTAINING PROTEIN"/>
    <property type="match status" value="1"/>
</dbReference>
<gene>
    <name evidence="5" type="primary">Aste57867_20009</name>
    <name evidence="4" type="ORF">As57867_019943</name>
    <name evidence="5" type="ORF">ASTE57867_20009</name>
</gene>
<dbReference type="Proteomes" id="UP000332933">
    <property type="component" value="Unassembled WGS sequence"/>
</dbReference>
<accession>A0A485LE35</accession>
<reference evidence="5 6" key="1">
    <citation type="submission" date="2019-03" db="EMBL/GenBank/DDBJ databases">
        <authorList>
            <person name="Gaulin E."/>
            <person name="Dumas B."/>
        </authorList>
    </citation>
    <scope>NUCLEOTIDE SEQUENCE [LARGE SCALE GENOMIC DNA]</scope>
    <source>
        <strain evidence="5">CBS 568.67</strain>
    </source>
</reference>
<keyword evidence="6" id="KW-1185">Reference proteome</keyword>
<protein>
    <submittedName>
        <fullName evidence="5">Aste57867_20009 protein</fullName>
    </submittedName>
</protein>
<dbReference type="SUPFAM" id="SSF52058">
    <property type="entry name" value="L domain-like"/>
    <property type="match status" value="1"/>
</dbReference>
<dbReference type="Gene3D" id="1.10.510.10">
    <property type="entry name" value="Transferase(Phosphotransferase) domain 1"/>
    <property type="match status" value="1"/>
</dbReference>
<keyword evidence="1" id="KW-1133">Transmembrane helix</keyword>
<dbReference type="OrthoDB" id="28230at2759"/>
<feature type="chain" id="PRO_5033437524" evidence="2">
    <location>
        <begin position="28"/>
        <end position="664"/>
    </location>
</feature>
<evidence type="ECO:0000313" key="5">
    <source>
        <dbReference type="EMBL" id="VFT96706.1"/>
    </source>
</evidence>
<dbReference type="Gene3D" id="3.80.10.10">
    <property type="entry name" value="Ribonuclease Inhibitor"/>
    <property type="match status" value="1"/>
</dbReference>
<dbReference type="Gene3D" id="3.30.200.20">
    <property type="entry name" value="Phosphorylase Kinase, domain 1"/>
    <property type="match status" value="1"/>
</dbReference>
<reference evidence="4" key="2">
    <citation type="submission" date="2019-06" db="EMBL/GenBank/DDBJ databases">
        <title>Genomics analysis of Aphanomyces spp. identifies a new class of oomycete effector associated with host adaptation.</title>
        <authorList>
            <person name="Gaulin E."/>
        </authorList>
    </citation>
    <scope>NUCLEOTIDE SEQUENCE</scope>
    <source>
        <strain evidence="4">CBS 578.67</strain>
    </source>
</reference>
<organism evidence="5 6">
    <name type="scientific">Aphanomyces stellatus</name>
    <dbReference type="NCBI Taxonomy" id="120398"/>
    <lineage>
        <taxon>Eukaryota</taxon>
        <taxon>Sar</taxon>
        <taxon>Stramenopiles</taxon>
        <taxon>Oomycota</taxon>
        <taxon>Saprolegniomycetes</taxon>
        <taxon>Saprolegniales</taxon>
        <taxon>Verrucalvaceae</taxon>
        <taxon>Aphanomyces</taxon>
    </lineage>
</organism>
<keyword evidence="1" id="KW-0472">Membrane</keyword>
<evidence type="ECO:0000313" key="6">
    <source>
        <dbReference type="Proteomes" id="UP000332933"/>
    </source>
</evidence>
<evidence type="ECO:0000259" key="3">
    <source>
        <dbReference type="PROSITE" id="PS50011"/>
    </source>
</evidence>
<dbReference type="SMART" id="SM00220">
    <property type="entry name" value="S_TKc"/>
    <property type="match status" value="1"/>
</dbReference>
<evidence type="ECO:0000256" key="1">
    <source>
        <dbReference type="SAM" id="Phobius"/>
    </source>
</evidence>
<dbReference type="InterPro" id="IPR000719">
    <property type="entry name" value="Prot_kinase_dom"/>
</dbReference>
<evidence type="ECO:0000313" key="4">
    <source>
        <dbReference type="EMBL" id="KAF0688364.1"/>
    </source>
</evidence>
<proteinExistence type="predicted"/>
<dbReference type="InterPro" id="IPR011009">
    <property type="entry name" value="Kinase-like_dom_sf"/>
</dbReference>
<dbReference type="PROSITE" id="PS00108">
    <property type="entry name" value="PROTEIN_KINASE_ST"/>
    <property type="match status" value="1"/>
</dbReference>
<dbReference type="EMBL" id="CAADRA010006754">
    <property type="protein sequence ID" value="VFT96706.1"/>
    <property type="molecule type" value="Genomic_DNA"/>
</dbReference>
<feature type="signal peptide" evidence="2">
    <location>
        <begin position="1"/>
        <end position="27"/>
    </location>
</feature>
<dbReference type="PRINTS" id="PR00109">
    <property type="entry name" value="TYRKINASE"/>
</dbReference>
<dbReference type="SUPFAM" id="SSF56112">
    <property type="entry name" value="Protein kinase-like (PK-like)"/>
    <property type="match status" value="1"/>
</dbReference>
<dbReference type="InterPro" id="IPR001245">
    <property type="entry name" value="Ser-Thr/Tyr_kinase_cat_dom"/>
</dbReference>
<dbReference type="Pfam" id="PF00069">
    <property type="entry name" value="Pkinase"/>
    <property type="match status" value="1"/>
</dbReference>
<sequence>MPRRDAMGKMTVASLVLLATGTPIARATKTAAAACPYAANPPSATILVADPAVCSATQLCLVDPSCRWIIDIDDGSENVASGNISAIGDIRRFSDKDLTIDTNTTLRVDAMILGPEFRSLTLSNAVLTPDVFHAVNWSAFFLTKLSLNNNGLHAMPSNLPTTLTDLFVNNNPMTSLDGFVAWAGLRTLNLAGNNLFALAHLDWTMLHDLTLDNNANLTTITNVSVTKRLFGFTALHCPIATFVMNRDTYETLAGLDAANPFNTSYLEGYIADSISFSSAACDKALGQAQSLHGATVCVLPRPPSSTSTTSSYTWPLVFGITGALFLAALLWLLYHRRYPKDVRPRRITIAATTYTAAPTNTASSLRGTLHDVALLDLGALELCRLQEKHVDVGRVIASGANGTVSLGTFNGQPVAIKQPAHVTVLAMRKFVDEIKLLAEIDSPHVVTLVGCVWTQPRDMKAVLEWMDSGDLRDYLASHRNLSWPHKVSYLEQIVAGLVYIHTMNVIHRDLKSRNIVLDAVKGAKLTDFGAARVDLHDTMTIGVGTFRWMAPEVLQSHSYSVAADMYSLGVVLSELDTHQIPYSDRTNEKGHPLVDTAIIGLVLAGSLQPTFSSACPPWIRALAQQCLEFDPTKRPTAMQVMYRVQQELRLERRTVLDRNSVIAL</sequence>
<dbReference type="GO" id="GO:0004674">
    <property type="term" value="F:protein serine/threonine kinase activity"/>
    <property type="evidence" value="ECO:0007669"/>
    <property type="project" value="TreeGrafter"/>
</dbReference>
<dbReference type="InterPro" id="IPR008271">
    <property type="entry name" value="Ser/Thr_kinase_AS"/>
</dbReference>
<keyword evidence="2" id="KW-0732">Signal</keyword>
<dbReference type="PROSITE" id="PS50011">
    <property type="entry name" value="PROTEIN_KINASE_DOM"/>
    <property type="match status" value="1"/>
</dbReference>
<dbReference type="InterPro" id="IPR032675">
    <property type="entry name" value="LRR_dom_sf"/>
</dbReference>
<dbReference type="InterPro" id="IPR051681">
    <property type="entry name" value="Ser/Thr_Kinases-Pseudokinases"/>
</dbReference>
<keyword evidence="1" id="KW-0812">Transmembrane</keyword>
<feature type="domain" description="Protein kinase" evidence="3">
    <location>
        <begin position="390"/>
        <end position="648"/>
    </location>
</feature>